<comment type="caution">
    <text evidence="1">The sequence shown here is derived from an EMBL/GenBank/DDBJ whole genome shotgun (WGS) entry which is preliminary data.</text>
</comment>
<dbReference type="OrthoDB" id="185085at2759"/>
<sequence length="199" mass="20355">MLLAVVSALSDITGLSTQSSSSFMPFTLTELALLRCSEVGTITSLPCPAGTYGATPGLASSACSSTCSSVNGGLICLPAPCPAGFYCPLASTEPIECGSVSVFCPEGSSMPTAATAGYYTTWKAYTGLSATGEELALQYVEHQQLAAANETTRLNQHVCEMGSYCIAGVKRLCPAGTYGSSEGLSTASCTAPCPAGYYW</sequence>
<protein>
    <submittedName>
        <fullName evidence="1">Unnamed protein product</fullName>
    </submittedName>
</protein>
<dbReference type="AlphaFoldDB" id="A0A9W6WP56"/>
<organism evidence="1 2">
    <name type="scientific">Phytophthora lilii</name>
    <dbReference type="NCBI Taxonomy" id="2077276"/>
    <lineage>
        <taxon>Eukaryota</taxon>
        <taxon>Sar</taxon>
        <taxon>Stramenopiles</taxon>
        <taxon>Oomycota</taxon>
        <taxon>Peronosporomycetes</taxon>
        <taxon>Peronosporales</taxon>
        <taxon>Peronosporaceae</taxon>
        <taxon>Phytophthora</taxon>
    </lineage>
</organism>
<dbReference type="Proteomes" id="UP001165083">
    <property type="component" value="Unassembled WGS sequence"/>
</dbReference>
<accession>A0A9W6WP56</accession>
<evidence type="ECO:0000313" key="2">
    <source>
        <dbReference type="Proteomes" id="UP001165083"/>
    </source>
</evidence>
<name>A0A9W6WP56_9STRA</name>
<dbReference type="SUPFAM" id="SSF57184">
    <property type="entry name" value="Growth factor receptor domain"/>
    <property type="match status" value="1"/>
</dbReference>
<reference evidence="1" key="1">
    <citation type="submission" date="2023-04" db="EMBL/GenBank/DDBJ databases">
        <title>Phytophthora lilii NBRC 32176.</title>
        <authorList>
            <person name="Ichikawa N."/>
            <person name="Sato H."/>
            <person name="Tonouchi N."/>
        </authorList>
    </citation>
    <scope>NUCLEOTIDE SEQUENCE</scope>
    <source>
        <strain evidence="1">NBRC 32176</strain>
    </source>
</reference>
<gene>
    <name evidence="1" type="ORF">Plil01_000267300</name>
</gene>
<dbReference type="InterPro" id="IPR009030">
    <property type="entry name" value="Growth_fac_rcpt_cys_sf"/>
</dbReference>
<dbReference type="EMBL" id="BSXW01000096">
    <property type="protein sequence ID" value="GMF12012.1"/>
    <property type="molecule type" value="Genomic_DNA"/>
</dbReference>
<evidence type="ECO:0000313" key="1">
    <source>
        <dbReference type="EMBL" id="GMF12012.1"/>
    </source>
</evidence>
<proteinExistence type="predicted"/>
<keyword evidence="2" id="KW-1185">Reference proteome</keyword>